<accession>A0A1D6MDQ7</accession>
<dbReference type="GO" id="GO:0004252">
    <property type="term" value="F:serine-type endopeptidase activity"/>
    <property type="evidence" value="ECO:0007669"/>
    <property type="project" value="InterPro"/>
</dbReference>
<dbReference type="Proteomes" id="UP000007305">
    <property type="component" value="Chromosome 6"/>
</dbReference>
<evidence type="ECO:0000259" key="4">
    <source>
        <dbReference type="Pfam" id="PF00082"/>
    </source>
</evidence>
<proteinExistence type="inferred from homology"/>
<dbReference type="InterPro" id="IPR000209">
    <property type="entry name" value="Peptidase_S8/S53_dom"/>
</dbReference>
<keyword evidence="5" id="KW-0378">Hydrolase</keyword>
<comment type="similarity">
    <text evidence="1 3">Belongs to the peptidase S8 family.</text>
</comment>
<dbReference type="InterPro" id="IPR045051">
    <property type="entry name" value="SBT"/>
</dbReference>
<dbReference type="Gramene" id="Zm00001eb296970_T001">
    <property type="protein sequence ID" value="Zm00001eb296970_P001"/>
    <property type="gene ID" value="Zm00001eb296970"/>
</dbReference>
<keyword evidence="5" id="KW-0645">Protease</keyword>
<reference evidence="7" key="1">
    <citation type="journal article" date="2009" name="Science">
        <title>The B73 maize genome: complexity, diversity, and dynamics.</title>
        <authorList>
            <person name="Schnable P.S."/>
            <person name="Ware D."/>
            <person name="Fulton R.S."/>
            <person name="Stein J.C."/>
            <person name="Wei F."/>
            <person name="Pasternak S."/>
            <person name="Liang C."/>
            <person name="Zhang J."/>
            <person name="Fulton L."/>
            <person name="Graves T.A."/>
            <person name="Minx P."/>
            <person name="Reily A.D."/>
            <person name="Courtney L."/>
            <person name="Kruchowski S.S."/>
            <person name="Tomlinson C."/>
            <person name="Strong C."/>
            <person name="Delehaunty K."/>
            <person name="Fronick C."/>
            <person name="Courtney B."/>
            <person name="Rock S.M."/>
            <person name="Belter E."/>
            <person name="Du F."/>
            <person name="Kim K."/>
            <person name="Abbott R.M."/>
            <person name="Cotton M."/>
            <person name="Levy A."/>
            <person name="Marchetto P."/>
            <person name="Ochoa K."/>
            <person name="Jackson S.M."/>
            <person name="Gillam B."/>
            <person name="Chen W."/>
            <person name="Yan L."/>
            <person name="Higginbotham J."/>
            <person name="Cardenas M."/>
            <person name="Waligorski J."/>
            <person name="Applebaum E."/>
            <person name="Phelps L."/>
            <person name="Falcone J."/>
            <person name="Kanchi K."/>
            <person name="Thane T."/>
            <person name="Scimone A."/>
            <person name="Thane N."/>
            <person name="Henke J."/>
            <person name="Wang T."/>
            <person name="Ruppert J."/>
            <person name="Shah N."/>
            <person name="Rotter K."/>
            <person name="Hodges J."/>
            <person name="Ingenthron E."/>
            <person name="Cordes M."/>
            <person name="Kohlberg S."/>
            <person name="Sgro J."/>
            <person name="Delgado B."/>
            <person name="Mead K."/>
            <person name="Chinwalla A."/>
            <person name="Leonard S."/>
            <person name="Crouse K."/>
            <person name="Collura K."/>
            <person name="Kudrna D."/>
            <person name="Currie J."/>
            <person name="He R."/>
            <person name="Angelova A."/>
            <person name="Rajasekar S."/>
            <person name="Mueller T."/>
            <person name="Lomeli R."/>
            <person name="Scara G."/>
            <person name="Ko A."/>
            <person name="Delaney K."/>
            <person name="Wissotski M."/>
            <person name="Lopez G."/>
            <person name="Campos D."/>
            <person name="Braidotti M."/>
            <person name="Ashley E."/>
            <person name="Golser W."/>
            <person name="Kim H."/>
            <person name="Lee S."/>
            <person name="Lin J."/>
            <person name="Dujmic Z."/>
            <person name="Kim W."/>
            <person name="Talag J."/>
            <person name="Zuccolo A."/>
            <person name="Fan C."/>
            <person name="Sebastian A."/>
            <person name="Kramer M."/>
            <person name="Spiegel L."/>
            <person name="Nascimento L."/>
            <person name="Zutavern T."/>
            <person name="Miller B."/>
            <person name="Ambroise C."/>
            <person name="Muller S."/>
            <person name="Spooner W."/>
            <person name="Narechania A."/>
            <person name="Ren L."/>
            <person name="Wei S."/>
            <person name="Kumari S."/>
            <person name="Faga B."/>
            <person name="Levy M.J."/>
            <person name="McMahan L."/>
            <person name="Van Buren P."/>
            <person name="Vaughn M.W."/>
            <person name="Ying K."/>
            <person name="Yeh C.-T."/>
            <person name="Emrich S.J."/>
            <person name="Jia Y."/>
            <person name="Kalyanaraman A."/>
            <person name="Hsia A.-P."/>
            <person name="Barbazuk W.B."/>
            <person name="Baucom R.S."/>
            <person name="Brutnell T.P."/>
            <person name="Carpita N.C."/>
            <person name="Chaparro C."/>
            <person name="Chia J.-M."/>
            <person name="Deragon J.-M."/>
            <person name="Estill J.C."/>
            <person name="Fu Y."/>
            <person name="Jeddeloh J.A."/>
            <person name="Han Y."/>
            <person name="Lee H."/>
            <person name="Li P."/>
            <person name="Lisch D.R."/>
            <person name="Liu S."/>
            <person name="Liu Z."/>
            <person name="Nagel D.H."/>
            <person name="McCann M.C."/>
            <person name="SanMiguel P."/>
            <person name="Myers A.M."/>
            <person name="Nettleton D."/>
            <person name="Nguyen J."/>
            <person name="Penning B.W."/>
            <person name="Ponnala L."/>
            <person name="Schneider K.L."/>
            <person name="Schwartz D.C."/>
            <person name="Sharma A."/>
            <person name="Soderlund C."/>
            <person name="Springer N.M."/>
            <person name="Sun Q."/>
            <person name="Wang H."/>
            <person name="Waterman M."/>
            <person name="Westerman R."/>
            <person name="Wolfgruber T.K."/>
            <person name="Yang L."/>
            <person name="Yu Y."/>
            <person name="Zhang L."/>
            <person name="Zhou S."/>
            <person name="Zhu Q."/>
            <person name="Bennetzen J.L."/>
            <person name="Dawe R.K."/>
            <person name="Jiang J."/>
            <person name="Jiang N."/>
            <person name="Presting G.G."/>
            <person name="Wessler S.R."/>
            <person name="Aluru S."/>
            <person name="Martienssen R.A."/>
            <person name="Clifton S.W."/>
            <person name="McCombie W.R."/>
            <person name="Wing R.A."/>
            <person name="Wilson R.K."/>
        </authorList>
    </citation>
    <scope>NUCLEOTIDE SEQUENCE [LARGE SCALE GENOMIC DNA]</scope>
    <source>
        <strain evidence="7">cv. B73</strain>
    </source>
</reference>
<sequence>MAAPHITGVVALLKAAHPDWSPAAIKSAMLTTADRLDNGGQPILDEQHAEATSFAMGAGHVNVSRATDPAGAGV</sequence>
<dbReference type="Gene3D" id="3.40.50.200">
    <property type="entry name" value="Peptidase S8/S53 domain"/>
    <property type="match status" value="1"/>
</dbReference>
<dbReference type="EMBL" id="CM000782">
    <property type="protein sequence ID" value="AQK88785.1"/>
    <property type="molecule type" value="Genomic_DNA"/>
</dbReference>
<organism evidence="6 7">
    <name type="scientific">Zea mays</name>
    <name type="common">Maize</name>
    <dbReference type="NCBI Taxonomy" id="4577"/>
    <lineage>
        <taxon>Eukaryota</taxon>
        <taxon>Viridiplantae</taxon>
        <taxon>Streptophyta</taxon>
        <taxon>Embryophyta</taxon>
        <taxon>Tracheophyta</taxon>
        <taxon>Spermatophyta</taxon>
        <taxon>Magnoliopsida</taxon>
        <taxon>Liliopsida</taxon>
        <taxon>Poales</taxon>
        <taxon>Poaceae</taxon>
        <taxon>PACMAD clade</taxon>
        <taxon>Panicoideae</taxon>
        <taxon>Andropogonodae</taxon>
        <taxon>Andropogoneae</taxon>
        <taxon>Tripsacinae</taxon>
        <taxon>Zea</taxon>
    </lineage>
</organism>
<evidence type="ECO:0000313" key="6">
    <source>
        <dbReference type="EnsemblPlants" id="Zm00001eb296970_P001"/>
    </source>
</evidence>
<evidence type="ECO:0000256" key="3">
    <source>
        <dbReference type="PROSITE-ProRule" id="PRU01240"/>
    </source>
</evidence>
<evidence type="ECO:0000256" key="2">
    <source>
        <dbReference type="ARBA" id="ARBA00022729"/>
    </source>
</evidence>
<dbReference type="ExpressionAtlas" id="A0A1D6MDQ7">
    <property type="expression patterns" value="baseline"/>
</dbReference>
<keyword evidence="7" id="KW-1185">Reference proteome</keyword>
<evidence type="ECO:0000256" key="1">
    <source>
        <dbReference type="ARBA" id="ARBA00011073"/>
    </source>
</evidence>
<reference evidence="6" key="3">
    <citation type="submission" date="2019-07" db="EMBL/GenBank/DDBJ databases">
        <authorList>
            <person name="Seetharam A."/>
            <person name="Woodhouse M."/>
            <person name="Cannon E."/>
        </authorList>
    </citation>
    <scope>NUCLEOTIDE SEQUENCE [LARGE SCALE GENOMIC DNA]</scope>
    <source>
        <strain evidence="6">cv. B73</strain>
    </source>
</reference>
<comment type="caution">
    <text evidence="3">Lacks conserved residue(s) required for the propagation of feature annotation.</text>
</comment>
<dbReference type="OMA" id="RMSSSPF"/>
<dbReference type="STRING" id="4577.A0A1D6MDQ7"/>
<dbReference type="EnsemblPlants" id="Zm00001eb296970_T001">
    <property type="protein sequence ID" value="Zm00001eb296970_P001"/>
    <property type="gene ID" value="Zm00001eb296970"/>
</dbReference>
<dbReference type="InterPro" id="IPR036852">
    <property type="entry name" value="Peptidase_S8/S53_dom_sf"/>
</dbReference>
<dbReference type="GO" id="GO:0006508">
    <property type="term" value="P:proteolysis"/>
    <property type="evidence" value="ECO:0007669"/>
    <property type="project" value="UniProtKB-KW"/>
</dbReference>
<name>A0A1D6MDQ7_MAIZE</name>
<evidence type="ECO:0000313" key="7">
    <source>
        <dbReference type="Proteomes" id="UP000007305"/>
    </source>
</evidence>
<evidence type="ECO:0000313" key="5">
    <source>
        <dbReference type="EMBL" id="AQK88785.1"/>
    </source>
</evidence>
<accession>A0A3L6E793</accession>
<dbReference type="PROSITE" id="PS51892">
    <property type="entry name" value="SUBTILASE"/>
    <property type="match status" value="1"/>
</dbReference>
<dbReference type="AlphaFoldDB" id="A0A1D6MDQ7"/>
<protein>
    <submittedName>
        <fullName evidence="5">Subtilisin-like protease SBT1.9</fullName>
    </submittedName>
</protein>
<reference evidence="6" key="4">
    <citation type="submission" date="2021-05" db="UniProtKB">
        <authorList>
            <consortium name="EnsemblPlants"/>
        </authorList>
    </citation>
    <scope>IDENTIFICATION</scope>
    <source>
        <strain evidence="6">cv. B73</strain>
    </source>
</reference>
<dbReference type="SUPFAM" id="SSF52743">
    <property type="entry name" value="Subtilisin-like"/>
    <property type="match status" value="1"/>
</dbReference>
<dbReference type="Pfam" id="PF00082">
    <property type="entry name" value="Peptidase_S8"/>
    <property type="match status" value="1"/>
</dbReference>
<gene>
    <name evidence="5" type="ORF">ZEAMMB73_Zm00001d039130</name>
</gene>
<dbReference type="SMR" id="A0A1D6MDQ7"/>
<dbReference type="PANTHER" id="PTHR10795">
    <property type="entry name" value="PROPROTEIN CONVERTASE SUBTILISIN/KEXIN"/>
    <property type="match status" value="1"/>
</dbReference>
<keyword evidence="2" id="KW-0732">Signal</keyword>
<reference evidence="5" key="2">
    <citation type="submission" date="2015-12" db="EMBL/GenBank/DDBJ databases">
        <title>Update maize B73 reference genome by single molecule sequencing technologies.</title>
        <authorList>
            <consortium name="Maize Genome Sequencing Project"/>
            <person name="Ware D."/>
        </authorList>
    </citation>
    <scope>NUCLEOTIDE SEQUENCE</scope>
    <source>
        <tissue evidence="5">Seedling</tissue>
    </source>
</reference>
<feature type="domain" description="Peptidase S8/S53" evidence="4">
    <location>
        <begin position="1"/>
        <end position="41"/>
    </location>
</feature>